<evidence type="ECO:0000313" key="5">
    <source>
        <dbReference type="EMBL" id="ELK25585.1"/>
    </source>
</evidence>
<comment type="subunit">
    <text evidence="4">Oligomer of 24 subunits. There are two types of subunits: L (light) chain and H (heavy) chain. The major chain can be light or heavy, depending on the species and tissue type. The functional molecule forms a roughly spherical shell with a diameter of 12 nm and contains a central cavity into which the insoluble mineral iron core is deposited. Interacts with NCOA4.</text>
</comment>
<comment type="subcellular location">
    <subcellularLocation>
        <location evidence="2">Autolysosome</location>
    </subcellularLocation>
</comment>
<evidence type="ECO:0000256" key="4">
    <source>
        <dbReference type="ARBA" id="ARBA00047045"/>
    </source>
</evidence>
<gene>
    <name evidence="5" type="ORF">MDA_GLEAN10017077</name>
</gene>
<evidence type="ECO:0000256" key="2">
    <source>
        <dbReference type="ARBA" id="ARBA00044942"/>
    </source>
</evidence>
<evidence type="ECO:0000256" key="1">
    <source>
        <dbReference type="ARBA" id="ARBA00040044"/>
    </source>
</evidence>
<evidence type="ECO:0000256" key="3">
    <source>
        <dbReference type="ARBA" id="ARBA00045578"/>
    </source>
</evidence>
<accession>L5LHW3</accession>
<dbReference type="Gene3D" id="1.20.1260.10">
    <property type="match status" value="2"/>
</dbReference>
<dbReference type="SUPFAM" id="SSF47240">
    <property type="entry name" value="Ferritin-like"/>
    <property type="match status" value="1"/>
</dbReference>
<proteinExistence type="predicted"/>
<dbReference type="InterPro" id="IPR001519">
    <property type="entry name" value="Ferritin"/>
</dbReference>
<reference evidence="6" key="1">
    <citation type="journal article" date="2013" name="Science">
        <title>Comparative analysis of bat genomes provides insight into the evolution of flight and immunity.</title>
        <authorList>
            <person name="Zhang G."/>
            <person name="Cowled C."/>
            <person name="Shi Z."/>
            <person name="Huang Z."/>
            <person name="Bishop-Lilly K.A."/>
            <person name="Fang X."/>
            <person name="Wynne J.W."/>
            <person name="Xiong Z."/>
            <person name="Baker M.L."/>
            <person name="Zhao W."/>
            <person name="Tachedjian M."/>
            <person name="Zhu Y."/>
            <person name="Zhou P."/>
            <person name="Jiang X."/>
            <person name="Ng J."/>
            <person name="Yang L."/>
            <person name="Wu L."/>
            <person name="Xiao J."/>
            <person name="Feng Y."/>
            <person name="Chen Y."/>
            <person name="Sun X."/>
            <person name="Zhang Y."/>
            <person name="Marsh G.A."/>
            <person name="Crameri G."/>
            <person name="Broder C.C."/>
            <person name="Frey K.G."/>
            <person name="Wang L.F."/>
            <person name="Wang J."/>
        </authorList>
    </citation>
    <scope>NUCLEOTIDE SEQUENCE [LARGE SCALE GENOMIC DNA]</scope>
</reference>
<sequence length="76" mass="8880">MSPLIRQNYFTEVEAALNCLVKLHLRASYTYLSLGFYFNHYSVALEEPHLSDFLENHFLDEEVKLIKKMGDDLANL</sequence>
<dbReference type="InterPro" id="IPR012347">
    <property type="entry name" value="Ferritin-like"/>
</dbReference>
<name>L5LHW3_MYODS</name>
<dbReference type="AlphaFoldDB" id="L5LHW3"/>
<protein>
    <recommendedName>
        <fullName evidence="1">Ferritin light chain</fullName>
    </recommendedName>
</protein>
<dbReference type="GO" id="GO:0006879">
    <property type="term" value="P:intracellular iron ion homeostasis"/>
    <property type="evidence" value="ECO:0007669"/>
    <property type="project" value="InterPro"/>
</dbReference>
<dbReference type="PANTHER" id="PTHR11431">
    <property type="entry name" value="FERRITIN"/>
    <property type="match status" value="1"/>
</dbReference>
<comment type="function">
    <text evidence="3">Stores iron in a soluble, non-toxic, readily available form. Important for iron homeostasis. Iron is taken up in the ferrous form and deposited as ferric hydroxides after oxidation. Also plays a role in delivery of iron to cells. Mediates iron uptake in capsule cells of the developing kidney. Delivery to lysosomes by the cargo receptor NCOA4 for autophagic degradation and release or iron.</text>
</comment>
<dbReference type="EMBL" id="KB111734">
    <property type="protein sequence ID" value="ELK25585.1"/>
    <property type="molecule type" value="Genomic_DNA"/>
</dbReference>
<dbReference type="GO" id="GO:0008199">
    <property type="term" value="F:ferric iron binding"/>
    <property type="evidence" value="ECO:0007669"/>
    <property type="project" value="InterPro"/>
</dbReference>
<evidence type="ECO:0000313" key="6">
    <source>
        <dbReference type="Proteomes" id="UP000010556"/>
    </source>
</evidence>
<keyword evidence="6" id="KW-1185">Reference proteome</keyword>
<dbReference type="Proteomes" id="UP000010556">
    <property type="component" value="Unassembled WGS sequence"/>
</dbReference>
<organism evidence="5 6">
    <name type="scientific">Myotis davidii</name>
    <name type="common">David's myotis</name>
    <dbReference type="NCBI Taxonomy" id="225400"/>
    <lineage>
        <taxon>Eukaryota</taxon>
        <taxon>Metazoa</taxon>
        <taxon>Chordata</taxon>
        <taxon>Craniata</taxon>
        <taxon>Vertebrata</taxon>
        <taxon>Euteleostomi</taxon>
        <taxon>Mammalia</taxon>
        <taxon>Eutheria</taxon>
        <taxon>Laurasiatheria</taxon>
        <taxon>Chiroptera</taxon>
        <taxon>Yangochiroptera</taxon>
        <taxon>Vespertilionidae</taxon>
        <taxon>Myotis</taxon>
    </lineage>
</organism>
<dbReference type="GO" id="GO:0006826">
    <property type="term" value="P:iron ion transport"/>
    <property type="evidence" value="ECO:0007669"/>
    <property type="project" value="InterPro"/>
</dbReference>
<dbReference type="InterPro" id="IPR009078">
    <property type="entry name" value="Ferritin-like_SF"/>
</dbReference>
<dbReference type="GO" id="GO:0008198">
    <property type="term" value="F:ferrous iron binding"/>
    <property type="evidence" value="ECO:0007669"/>
    <property type="project" value="TreeGrafter"/>
</dbReference>
<dbReference type="GO" id="GO:0044754">
    <property type="term" value="C:autolysosome"/>
    <property type="evidence" value="ECO:0007669"/>
    <property type="project" value="UniProtKB-SubCell"/>
</dbReference>
<dbReference type="PANTHER" id="PTHR11431:SF47">
    <property type="entry name" value="FERRITIN LIGHT CHAIN"/>
    <property type="match status" value="1"/>
</dbReference>